<dbReference type="Proteomes" id="UP000549066">
    <property type="component" value="Unassembled WGS sequence"/>
</dbReference>
<evidence type="ECO:0000313" key="3">
    <source>
        <dbReference type="EMBL" id="NYG21527.1"/>
    </source>
</evidence>
<dbReference type="EMBL" id="JACCFI010000001">
    <property type="protein sequence ID" value="NYG21527.1"/>
    <property type="molecule type" value="Genomic_DNA"/>
</dbReference>
<feature type="chain" id="PRO_5038930022" evidence="2">
    <location>
        <begin position="25"/>
        <end position="211"/>
    </location>
</feature>
<feature type="region of interest" description="Disordered" evidence="1">
    <location>
        <begin position="187"/>
        <end position="211"/>
    </location>
</feature>
<feature type="compositionally biased region" description="Pro residues" evidence="1">
    <location>
        <begin position="193"/>
        <end position="211"/>
    </location>
</feature>
<keyword evidence="4" id="KW-1185">Reference proteome</keyword>
<protein>
    <submittedName>
        <fullName evidence="3">Uncharacterized protein</fullName>
    </submittedName>
</protein>
<evidence type="ECO:0000256" key="1">
    <source>
        <dbReference type="SAM" id="MobiDB-lite"/>
    </source>
</evidence>
<evidence type="ECO:0000313" key="4">
    <source>
        <dbReference type="Proteomes" id="UP000549066"/>
    </source>
</evidence>
<dbReference type="AlphaFoldDB" id="A0A852WV42"/>
<evidence type="ECO:0000256" key="2">
    <source>
        <dbReference type="SAM" id="SignalP"/>
    </source>
</evidence>
<reference evidence="3 4" key="1">
    <citation type="submission" date="2020-07" db="EMBL/GenBank/DDBJ databases">
        <title>Sequencing the genomes of 1000 actinobacteria strains.</title>
        <authorList>
            <person name="Klenk H.-P."/>
        </authorList>
    </citation>
    <scope>NUCLEOTIDE SEQUENCE [LARGE SCALE GENOMIC DNA]</scope>
    <source>
        <strain evidence="3 4">DSM 8598</strain>
    </source>
</reference>
<organism evidence="3 4">
    <name type="scientific">Agromyces hippuratus</name>
    <dbReference type="NCBI Taxonomy" id="286438"/>
    <lineage>
        <taxon>Bacteria</taxon>
        <taxon>Bacillati</taxon>
        <taxon>Actinomycetota</taxon>
        <taxon>Actinomycetes</taxon>
        <taxon>Micrococcales</taxon>
        <taxon>Microbacteriaceae</taxon>
        <taxon>Agromyces</taxon>
    </lineage>
</organism>
<dbReference type="PRINTS" id="PR01217">
    <property type="entry name" value="PRICHEXTENSN"/>
</dbReference>
<feature type="signal peptide" evidence="2">
    <location>
        <begin position="1"/>
        <end position="24"/>
    </location>
</feature>
<accession>A0A852WV42</accession>
<dbReference type="RefSeq" id="WP_179551465.1">
    <property type="nucleotide sequence ID" value="NZ_JACCFI010000001.1"/>
</dbReference>
<feature type="region of interest" description="Disordered" evidence="1">
    <location>
        <begin position="44"/>
        <end position="111"/>
    </location>
</feature>
<proteinExistence type="predicted"/>
<name>A0A852WV42_9MICO</name>
<gene>
    <name evidence="3" type="ORF">BJY17_002274</name>
</gene>
<feature type="compositionally biased region" description="Pro residues" evidence="1">
    <location>
        <begin position="75"/>
        <end position="95"/>
    </location>
</feature>
<comment type="caution">
    <text evidence="3">The sequence shown here is derived from an EMBL/GenBank/DDBJ whole genome shotgun (WGS) entry which is preliminary data.</text>
</comment>
<keyword evidence="2" id="KW-0732">Signal</keyword>
<sequence>MRKTVLFSAAVAALFIGSIFIGVAAATTGAPVLYDARSPQPVATGSDGFDVDAGEAQGGDQHAPVDGADTDGAPLPKPTPPPNATPRPTPAPTPTPNSTQPPAADPVPTPDEQQAWLGFQQLVRECMTTAGHEYREWEWWTTEPRDPTSTAPAMPEGLTADGEAAWRLALEGDGGENDGCLGEAVRADQSRPVVPPAAAPTPPTEAPTPAP</sequence>